<dbReference type="InterPro" id="IPR001202">
    <property type="entry name" value="WW_dom"/>
</dbReference>
<feature type="domain" description="Matrin-type" evidence="8">
    <location>
        <begin position="19"/>
        <end position="50"/>
    </location>
</feature>
<evidence type="ECO:0000256" key="5">
    <source>
        <dbReference type="ARBA" id="ARBA00023242"/>
    </source>
</evidence>
<evidence type="ECO:0000256" key="1">
    <source>
        <dbReference type="ARBA" id="ARBA00004123"/>
    </source>
</evidence>
<evidence type="ECO:0008006" key="11">
    <source>
        <dbReference type="Google" id="ProtNLM"/>
    </source>
</evidence>
<dbReference type="InterPro" id="IPR036020">
    <property type="entry name" value="WW_dom_sf"/>
</dbReference>
<dbReference type="InterPro" id="IPR013085">
    <property type="entry name" value="U1-CZ_Znf_C2H2"/>
</dbReference>
<organism evidence="9 10">
    <name type="scientific">Magallana gigas</name>
    <name type="common">Pacific oyster</name>
    <name type="synonym">Crassostrea gigas</name>
    <dbReference type="NCBI Taxonomy" id="29159"/>
    <lineage>
        <taxon>Eukaryota</taxon>
        <taxon>Metazoa</taxon>
        <taxon>Spiralia</taxon>
        <taxon>Lophotrochozoa</taxon>
        <taxon>Mollusca</taxon>
        <taxon>Bivalvia</taxon>
        <taxon>Autobranchia</taxon>
        <taxon>Pteriomorphia</taxon>
        <taxon>Ostreida</taxon>
        <taxon>Ostreoidea</taxon>
        <taxon>Ostreidae</taxon>
        <taxon>Magallana</taxon>
    </lineage>
</organism>
<feature type="compositionally biased region" description="Basic and acidic residues" evidence="6">
    <location>
        <begin position="187"/>
        <end position="196"/>
    </location>
</feature>
<dbReference type="InterPro" id="IPR003604">
    <property type="entry name" value="Matrin/U1-like-C_Znf_C2H2"/>
</dbReference>
<dbReference type="SUPFAM" id="SSF51045">
    <property type="entry name" value="WW domain"/>
    <property type="match status" value="1"/>
</dbReference>
<dbReference type="Gene3D" id="2.20.70.10">
    <property type="match status" value="1"/>
</dbReference>
<dbReference type="CDD" id="cd00201">
    <property type="entry name" value="WW"/>
    <property type="match status" value="1"/>
</dbReference>
<evidence type="ECO:0000256" key="3">
    <source>
        <dbReference type="ARBA" id="ARBA00022771"/>
    </source>
</evidence>
<dbReference type="PROSITE" id="PS50171">
    <property type="entry name" value="ZF_MATRIN"/>
    <property type="match status" value="1"/>
</dbReference>
<dbReference type="Gene3D" id="3.30.160.60">
    <property type="entry name" value="Classic Zinc Finger"/>
    <property type="match status" value="1"/>
</dbReference>
<sequence>MCRIFFVSMSEYWKSQPRKFCEYCKCWITDNKPSVDFHEKGKKHQENVKRKIEDVRKKGIKDAKQKEELEDDIQKMEKAALEAFKKDLAGDPELAAKYGVRVRSEAEKEAEKKQKEKASDIAKQKALEAIEKKRKEGEWYEAKSAEGYTYYWNTVSHESKWVAPSVYVSIEEQEAKKKSEEEEEQKEAEKKARVQEELDAQPDEVAVGPLRWGTTSTSAYGNWKTVKEPPNLDLPEEPSEPLPIEDIPLPGPPKEKKEKQEGGRFKEKRVQSLASGNDNTKVTFKKRKLGSGARNTRQREDDD</sequence>
<dbReference type="GO" id="GO:0003723">
    <property type="term" value="F:RNA binding"/>
    <property type="evidence" value="ECO:0007669"/>
    <property type="project" value="TreeGrafter"/>
</dbReference>
<evidence type="ECO:0000256" key="6">
    <source>
        <dbReference type="SAM" id="MobiDB-lite"/>
    </source>
</evidence>
<proteinExistence type="predicted"/>
<evidence type="ECO:0000313" key="10">
    <source>
        <dbReference type="Proteomes" id="UP000005408"/>
    </source>
</evidence>
<dbReference type="InterPro" id="IPR040023">
    <property type="entry name" value="WBP4"/>
</dbReference>
<keyword evidence="3" id="KW-0863">Zinc-finger</keyword>
<feature type="compositionally biased region" description="Basic and acidic residues" evidence="6">
    <location>
        <begin position="253"/>
        <end position="270"/>
    </location>
</feature>
<evidence type="ECO:0000313" key="9">
    <source>
        <dbReference type="EnsemblMetazoa" id="G26997.2:cds"/>
    </source>
</evidence>
<reference evidence="9" key="1">
    <citation type="submission" date="2022-08" db="UniProtKB">
        <authorList>
            <consortium name="EnsemblMetazoa"/>
        </authorList>
    </citation>
    <scope>IDENTIFICATION</scope>
    <source>
        <strain evidence="9">05x7-T-G4-1.051#20</strain>
    </source>
</reference>
<keyword evidence="10" id="KW-1185">Reference proteome</keyword>
<comment type="subcellular location">
    <subcellularLocation>
        <location evidence="1">Nucleus</location>
    </subcellularLocation>
</comment>
<dbReference type="GO" id="GO:0008270">
    <property type="term" value="F:zinc ion binding"/>
    <property type="evidence" value="ECO:0007669"/>
    <property type="project" value="UniProtKB-KW"/>
</dbReference>
<evidence type="ECO:0000256" key="2">
    <source>
        <dbReference type="ARBA" id="ARBA00022723"/>
    </source>
</evidence>
<dbReference type="SMART" id="SM00451">
    <property type="entry name" value="ZnF_U1"/>
    <property type="match status" value="1"/>
</dbReference>
<keyword evidence="5" id="KW-0539">Nucleus</keyword>
<evidence type="ECO:0000259" key="8">
    <source>
        <dbReference type="PROSITE" id="PS50171"/>
    </source>
</evidence>
<dbReference type="PANTHER" id="PTHR13173:SF10">
    <property type="entry name" value="WW DOMAIN-BINDING PROTEIN 4"/>
    <property type="match status" value="1"/>
</dbReference>
<dbReference type="GO" id="GO:0071011">
    <property type="term" value="C:precatalytic spliceosome"/>
    <property type="evidence" value="ECO:0007669"/>
    <property type="project" value="TreeGrafter"/>
</dbReference>
<accession>A0A8W8L767</accession>
<dbReference type="PANTHER" id="PTHR13173">
    <property type="entry name" value="WW DOMAIN BINDING PROTEIN 4"/>
    <property type="match status" value="1"/>
</dbReference>
<dbReference type="Pfam" id="PF06220">
    <property type="entry name" value="zf-U1"/>
    <property type="match status" value="1"/>
</dbReference>
<keyword evidence="4" id="KW-0862">Zinc</keyword>
<dbReference type="GO" id="GO:0000398">
    <property type="term" value="P:mRNA splicing, via spliceosome"/>
    <property type="evidence" value="ECO:0007669"/>
    <property type="project" value="InterPro"/>
</dbReference>
<feature type="compositionally biased region" description="Polar residues" evidence="6">
    <location>
        <begin position="272"/>
        <end position="282"/>
    </location>
</feature>
<dbReference type="Proteomes" id="UP000005408">
    <property type="component" value="Unassembled WGS sequence"/>
</dbReference>
<evidence type="ECO:0000256" key="4">
    <source>
        <dbReference type="ARBA" id="ARBA00022833"/>
    </source>
</evidence>
<protein>
    <recommendedName>
        <fullName evidence="11">WW domain-binding protein 4</fullName>
    </recommendedName>
</protein>
<feature type="domain" description="WW" evidence="7">
    <location>
        <begin position="139"/>
        <end position="166"/>
    </location>
</feature>
<dbReference type="InterPro" id="IPR000690">
    <property type="entry name" value="Matrin/U1-C_Znf_C2H2"/>
</dbReference>
<feature type="region of interest" description="Disordered" evidence="6">
    <location>
        <begin position="172"/>
        <end position="303"/>
    </location>
</feature>
<name>A0A8W8L767_MAGGI</name>
<dbReference type="PROSITE" id="PS50020">
    <property type="entry name" value="WW_DOMAIN_2"/>
    <property type="match status" value="1"/>
</dbReference>
<dbReference type="InterPro" id="IPR036236">
    <property type="entry name" value="Znf_C2H2_sf"/>
</dbReference>
<dbReference type="SUPFAM" id="SSF57667">
    <property type="entry name" value="beta-beta-alpha zinc fingers"/>
    <property type="match status" value="1"/>
</dbReference>
<evidence type="ECO:0000259" key="7">
    <source>
        <dbReference type="PROSITE" id="PS50020"/>
    </source>
</evidence>
<dbReference type="AlphaFoldDB" id="A0A8W8L767"/>
<keyword evidence="2" id="KW-0479">Metal-binding</keyword>
<feature type="region of interest" description="Disordered" evidence="6">
    <location>
        <begin position="102"/>
        <end position="122"/>
    </location>
</feature>
<dbReference type="EnsemblMetazoa" id="G26997.2">
    <property type="protein sequence ID" value="G26997.2:cds"/>
    <property type="gene ID" value="G26997"/>
</dbReference>
<dbReference type="SMART" id="SM00456">
    <property type="entry name" value="WW"/>
    <property type="match status" value="1"/>
</dbReference>